<dbReference type="Gene3D" id="2.40.50.100">
    <property type="match status" value="1"/>
</dbReference>
<evidence type="ECO:0000256" key="3">
    <source>
        <dbReference type="ARBA" id="ARBA00022516"/>
    </source>
</evidence>
<dbReference type="PROSITE" id="PS50968">
    <property type="entry name" value="BIOTINYL_LIPOYL"/>
    <property type="match status" value="1"/>
</dbReference>
<sequence>METKNIKDLLEIMDQANLSAVRYDDGTIKIELERATPSIASAMALPLMADRVKELIASHDDSHVTTGAACAPVASSEDSSALVRSPMVGTFYTGPSPDEEPFVKVGQEVLTGQTLAIVEAMKMMNEITAPAPGIVTEILAGNGTQVEYDQPLFRIVTEASA</sequence>
<dbReference type="InterPro" id="IPR001882">
    <property type="entry name" value="Biotin_BS"/>
</dbReference>
<dbReference type="GO" id="GO:0003989">
    <property type="term" value="F:acetyl-CoA carboxylase activity"/>
    <property type="evidence" value="ECO:0007669"/>
    <property type="project" value="InterPro"/>
</dbReference>
<proteinExistence type="predicted"/>
<reference evidence="10 11" key="2">
    <citation type="journal article" date="2015" name="Genome Announc.">
        <title>Complete Genome Sequence of Coriobacteriaceae Strain 68-1-3, a Novel Mucus-Degrading Isolate from the Swine Intestinal Tract.</title>
        <authorList>
            <person name="Looft T."/>
            <person name="Bayles D.O."/>
            <person name="Alt D.P."/>
            <person name="Stanton T.B."/>
        </authorList>
    </citation>
    <scope>NUCLEOTIDE SEQUENCE [LARGE SCALE GENOMIC DNA]</scope>
    <source>
        <strain evidence="10 11">68-1-3</strain>
    </source>
</reference>
<evidence type="ECO:0000256" key="5">
    <source>
        <dbReference type="ARBA" id="ARBA00023098"/>
    </source>
</evidence>
<keyword evidence="11" id="KW-1185">Reference proteome</keyword>
<keyword evidence="5 8" id="KW-0443">Lipid metabolism</keyword>
<evidence type="ECO:0000313" key="10">
    <source>
        <dbReference type="EMBL" id="AJC12440.1"/>
    </source>
</evidence>
<dbReference type="FunFam" id="2.40.50.100:FF:000003">
    <property type="entry name" value="Acetyl-CoA carboxylase biotin carboxyl carrier protein"/>
    <property type="match status" value="1"/>
</dbReference>
<dbReference type="GO" id="GO:0006633">
    <property type="term" value="P:fatty acid biosynthetic process"/>
    <property type="evidence" value="ECO:0007669"/>
    <property type="project" value="UniProtKB-UniPathway"/>
</dbReference>
<dbReference type="InterPro" id="IPR001249">
    <property type="entry name" value="AcCoA_biotinCC"/>
</dbReference>
<dbReference type="NCBIfam" id="TIGR00531">
    <property type="entry name" value="BCCP"/>
    <property type="match status" value="1"/>
</dbReference>
<evidence type="ECO:0000256" key="1">
    <source>
        <dbReference type="ARBA" id="ARBA00005194"/>
    </source>
</evidence>
<comment type="function">
    <text evidence="8">This protein is a component of the acetyl coenzyme A carboxylase complex; first, biotin carboxylase catalyzes the carboxylation of the carrier protein and then the transcarboxylase transfers the carboxyl group to form malonyl-CoA.</text>
</comment>
<evidence type="ECO:0000256" key="7">
    <source>
        <dbReference type="ARBA" id="ARBA00023267"/>
    </source>
</evidence>
<reference evidence="11" key="1">
    <citation type="submission" date="2014-08" db="EMBL/GenBank/DDBJ databases">
        <title>Coriobacteriaceae sp. complete genome.</title>
        <authorList>
            <person name="Looft T."/>
            <person name="Bayles D.O."/>
            <person name="Stanton T.B."/>
        </authorList>
    </citation>
    <scope>NUCLEOTIDE SEQUENCE [LARGE SCALE GENOMIC DNA]</scope>
    <source>
        <strain evidence="11">68-1-3</strain>
    </source>
</reference>
<dbReference type="PROSITE" id="PS00188">
    <property type="entry name" value="BIOTIN"/>
    <property type="match status" value="1"/>
</dbReference>
<evidence type="ECO:0000256" key="6">
    <source>
        <dbReference type="ARBA" id="ARBA00023160"/>
    </source>
</evidence>
<gene>
    <name evidence="10" type="ORF">JI75_06970</name>
</gene>
<evidence type="ECO:0000256" key="4">
    <source>
        <dbReference type="ARBA" id="ARBA00022832"/>
    </source>
</evidence>
<dbReference type="KEGG" id="cbac:JI75_06970"/>
<comment type="pathway">
    <text evidence="1 8">Lipid metabolism; fatty acid biosynthesis.</text>
</comment>
<dbReference type="RefSeq" id="WP_039689750.1">
    <property type="nucleotide sequence ID" value="NZ_CP009302.1"/>
</dbReference>
<feature type="domain" description="Lipoyl-binding" evidence="9">
    <location>
        <begin position="80"/>
        <end position="156"/>
    </location>
</feature>
<dbReference type="STRING" id="1531429.JI75_06970"/>
<evidence type="ECO:0000256" key="2">
    <source>
        <dbReference type="ARBA" id="ARBA00017562"/>
    </source>
</evidence>
<dbReference type="CDD" id="cd06850">
    <property type="entry name" value="biotinyl_domain"/>
    <property type="match status" value="1"/>
</dbReference>
<dbReference type="PRINTS" id="PR01071">
    <property type="entry name" value="ACOABIOTINCC"/>
</dbReference>
<evidence type="ECO:0000256" key="8">
    <source>
        <dbReference type="RuleBase" id="RU364072"/>
    </source>
</evidence>
<dbReference type="Pfam" id="PF00364">
    <property type="entry name" value="Biotin_lipoyl"/>
    <property type="match status" value="1"/>
</dbReference>
<dbReference type="PANTHER" id="PTHR45266">
    <property type="entry name" value="OXALOACETATE DECARBOXYLASE ALPHA CHAIN"/>
    <property type="match status" value="1"/>
</dbReference>
<keyword evidence="7 8" id="KW-0092">Biotin</keyword>
<dbReference type="InterPro" id="IPR050709">
    <property type="entry name" value="Biotin_Carboxyl_Carrier/Decarb"/>
</dbReference>
<dbReference type="AlphaFoldDB" id="A0A0A8B4V3"/>
<dbReference type="OrthoDB" id="9811735at2"/>
<keyword evidence="6 8" id="KW-0275">Fatty acid biosynthesis</keyword>
<protein>
    <recommendedName>
        <fullName evidence="2 8">Biotin carboxyl carrier protein of acetyl-CoA carboxylase</fullName>
    </recommendedName>
</protein>
<name>A0A0A8B4V3_9ACTN</name>
<accession>A0A0A8B4V3</accession>
<keyword evidence="4 8" id="KW-0276">Fatty acid metabolism</keyword>
<dbReference type="UniPathway" id="UPA00094"/>
<dbReference type="InterPro" id="IPR000089">
    <property type="entry name" value="Biotin_lipoyl"/>
</dbReference>
<dbReference type="HOGENOM" id="CLU_016733_3_0_11"/>
<organism evidence="10 11">
    <name type="scientific">Berryella intestinalis</name>
    <dbReference type="NCBI Taxonomy" id="1531429"/>
    <lineage>
        <taxon>Bacteria</taxon>
        <taxon>Bacillati</taxon>
        <taxon>Actinomycetota</taxon>
        <taxon>Coriobacteriia</taxon>
        <taxon>Eggerthellales</taxon>
        <taxon>Eggerthellaceae</taxon>
        <taxon>Berryella</taxon>
    </lineage>
</organism>
<keyword evidence="3 8" id="KW-0444">Lipid biosynthesis</keyword>
<dbReference type="Proteomes" id="UP000031121">
    <property type="component" value="Chromosome"/>
</dbReference>
<dbReference type="InterPro" id="IPR011053">
    <property type="entry name" value="Single_hybrid_motif"/>
</dbReference>
<dbReference type="GO" id="GO:0009317">
    <property type="term" value="C:acetyl-CoA carboxylase complex"/>
    <property type="evidence" value="ECO:0007669"/>
    <property type="project" value="InterPro"/>
</dbReference>
<evidence type="ECO:0000313" key="11">
    <source>
        <dbReference type="Proteomes" id="UP000031121"/>
    </source>
</evidence>
<dbReference type="EMBL" id="CP009302">
    <property type="protein sequence ID" value="AJC12440.1"/>
    <property type="molecule type" value="Genomic_DNA"/>
</dbReference>
<evidence type="ECO:0000259" key="9">
    <source>
        <dbReference type="PROSITE" id="PS50968"/>
    </source>
</evidence>
<dbReference type="PANTHER" id="PTHR45266:SF3">
    <property type="entry name" value="OXALOACETATE DECARBOXYLASE ALPHA CHAIN"/>
    <property type="match status" value="1"/>
</dbReference>
<dbReference type="SUPFAM" id="SSF51230">
    <property type="entry name" value="Single hybrid motif"/>
    <property type="match status" value="1"/>
</dbReference>